<dbReference type="SUPFAM" id="SSF52091">
    <property type="entry name" value="SpoIIaa-like"/>
    <property type="match status" value="1"/>
</dbReference>
<dbReference type="InterPro" id="IPR036513">
    <property type="entry name" value="STAS_dom_sf"/>
</dbReference>
<accession>A0A6P0CDK8</accession>
<proteinExistence type="predicted"/>
<reference evidence="2 3" key="1">
    <citation type="submission" date="2020-01" db="EMBL/GenBank/DDBJ databases">
        <title>Sulfitobacter sediminilitoris sp. nov., isolated from a tidal flat.</title>
        <authorList>
            <person name="Park S."/>
            <person name="Yoon J.-H."/>
        </authorList>
    </citation>
    <scope>NUCLEOTIDE SEQUENCE [LARGE SCALE GENOMIC DNA]</scope>
    <source>
        <strain evidence="2 3">JBTF-M27</strain>
    </source>
</reference>
<sequence>MTDPVMPEGKLDLTAASALHDQLQSVADHDVIVNLEKVTMIGALCLQVFIAAARSAKAANRSFQIINAPDTVLAQLKSMGFTPKSLAEGSV</sequence>
<dbReference type="EMBL" id="JAABNT010000008">
    <property type="protein sequence ID" value="NEK23430.1"/>
    <property type="molecule type" value="Genomic_DNA"/>
</dbReference>
<dbReference type="InterPro" id="IPR002645">
    <property type="entry name" value="STAS_dom"/>
</dbReference>
<evidence type="ECO:0000313" key="3">
    <source>
        <dbReference type="Proteomes" id="UP000468591"/>
    </source>
</evidence>
<name>A0A6P0CDK8_9RHOB</name>
<dbReference type="AlphaFoldDB" id="A0A6P0CDK8"/>
<gene>
    <name evidence="2" type="ORF">GV827_13565</name>
</gene>
<dbReference type="InterPro" id="IPR058548">
    <property type="entry name" value="MlaB-like_STAS"/>
</dbReference>
<keyword evidence="3" id="KW-1185">Reference proteome</keyword>
<feature type="domain" description="STAS" evidence="1">
    <location>
        <begin position="8"/>
        <end position="91"/>
    </location>
</feature>
<dbReference type="Pfam" id="PF13466">
    <property type="entry name" value="STAS_2"/>
    <property type="match status" value="1"/>
</dbReference>
<dbReference type="Proteomes" id="UP000468591">
    <property type="component" value="Unassembled WGS sequence"/>
</dbReference>
<dbReference type="Gene3D" id="3.30.750.24">
    <property type="entry name" value="STAS domain"/>
    <property type="match status" value="1"/>
</dbReference>
<dbReference type="RefSeq" id="WP_164354357.1">
    <property type="nucleotide sequence ID" value="NZ_JAABNT010000008.1"/>
</dbReference>
<comment type="caution">
    <text evidence="2">The sequence shown here is derived from an EMBL/GenBank/DDBJ whole genome shotgun (WGS) entry which is preliminary data.</text>
</comment>
<protein>
    <submittedName>
        <fullName evidence="2">STAS domain-containing protein</fullName>
    </submittedName>
</protein>
<evidence type="ECO:0000259" key="1">
    <source>
        <dbReference type="PROSITE" id="PS50801"/>
    </source>
</evidence>
<dbReference type="PROSITE" id="PS50801">
    <property type="entry name" value="STAS"/>
    <property type="match status" value="1"/>
</dbReference>
<organism evidence="2 3">
    <name type="scientific">Sulfitobacter sediminilitoris</name>
    <dbReference type="NCBI Taxonomy" id="2698830"/>
    <lineage>
        <taxon>Bacteria</taxon>
        <taxon>Pseudomonadati</taxon>
        <taxon>Pseudomonadota</taxon>
        <taxon>Alphaproteobacteria</taxon>
        <taxon>Rhodobacterales</taxon>
        <taxon>Roseobacteraceae</taxon>
        <taxon>Sulfitobacter</taxon>
    </lineage>
</organism>
<evidence type="ECO:0000313" key="2">
    <source>
        <dbReference type="EMBL" id="NEK23430.1"/>
    </source>
</evidence>